<comment type="caution">
    <text evidence="3">The sequence shown here is derived from an EMBL/GenBank/DDBJ whole genome shotgun (WGS) entry which is preliminary data.</text>
</comment>
<dbReference type="InterPro" id="IPR000160">
    <property type="entry name" value="GGDEF_dom"/>
</dbReference>
<feature type="domain" description="GGDEF" evidence="2">
    <location>
        <begin position="243"/>
        <end position="367"/>
    </location>
</feature>
<feature type="transmembrane region" description="Helical" evidence="1">
    <location>
        <begin position="218"/>
        <end position="245"/>
    </location>
</feature>
<keyword evidence="1" id="KW-0472">Membrane</keyword>
<evidence type="ECO:0000256" key="1">
    <source>
        <dbReference type="SAM" id="Phobius"/>
    </source>
</evidence>
<reference evidence="3 4" key="1">
    <citation type="submission" date="2018-08" db="EMBL/GenBank/DDBJ databases">
        <title>A genome reference for cultivated species of the human gut microbiota.</title>
        <authorList>
            <person name="Zou Y."/>
            <person name="Xue W."/>
            <person name="Luo G."/>
        </authorList>
    </citation>
    <scope>NUCLEOTIDE SEQUENCE [LARGE SCALE GENOMIC DNA]</scope>
    <source>
        <strain evidence="3 4">AM25-1LB</strain>
    </source>
</reference>
<dbReference type="InterPro" id="IPR043128">
    <property type="entry name" value="Rev_trsase/Diguanyl_cyclase"/>
</dbReference>
<keyword evidence="1" id="KW-0812">Transmembrane</keyword>
<proteinExistence type="predicted"/>
<sequence>MKRKIKIQSISAWSIGIALILTVVFVVILHYGKNEVKRFEDATDQYIVCENAARQLQDGSDYLTEQVRLYAMTGERNYLDQYFEEADVTKRREQALESLKKYFDKTEAFQSLQQAMEDSKELMLTEYHSLKLVATVMGEKDIPAELEQLDLPEEEKQLSQKEKLEKAQKLVSNNEYRNTRGTIMKEVSGCLDQLLEKTKNRQQRANTIFSDMYLKLEIAIMILVILLLSICIIVRKLIVVPLVYYNKSIMEGEIFPVIGAAELQKLAETYNKIFKENEETQRLICHQAEHDAIIMVEMTSDLKYTIEEKIKAVNEELGTENENIPAVSLSVGVAFSDRENSGESIFKDADKALYYVKENGRNGCKFY</sequence>
<evidence type="ECO:0000259" key="2">
    <source>
        <dbReference type="PROSITE" id="PS50887"/>
    </source>
</evidence>
<feature type="transmembrane region" description="Helical" evidence="1">
    <location>
        <begin position="12"/>
        <end position="32"/>
    </location>
</feature>
<dbReference type="Gene3D" id="3.30.70.270">
    <property type="match status" value="1"/>
</dbReference>
<keyword evidence="1" id="KW-1133">Transmembrane helix</keyword>
<dbReference type="RefSeq" id="WP_118213212.1">
    <property type="nucleotide sequence ID" value="NZ_JAJBRQ010000004.1"/>
</dbReference>
<dbReference type="InterPro" id="IPR029787">
    <property type="entry name" value="Nucleotide_cyclase"/>
</dbReference>
<dbReference type="AlphaFoldDB" id="A0A414P1G9"/>
<dbReference type="Proteomes" id="UP000284902">
    <property type="component" value="Unassembled WGS sequence"/>
</dbReference>
<dbReference type="EMBL" id="QRHG01000043">
    <property type="protein sequence ID" value="RHF57409.1"/>
    <property type="molecule type" value="Genomic_DNA"/>
</dbReference>
<name>A0A414P1G9_9FIRM</name>
<evidence type="ECO:0000313" key="4">
    <source>
        <dbReference type="Proteomes" id="UP000284902"/>
    </source>
</evidence>
<dbReference type="SUPFAM" id="SSF55073">
    <property type="entry name" value="Nucleotide cyclase"/>
    <property type="match status" value="1"/>
</dbReference>
<organism evidence="3 4">
    <name type="scientific">[Ruminococcus] lactaris</name>
    <dbReference type="NCBI Taxonomy" id="46228"/>
    <lineage>
        <taxon>Bacteria</taxon>
        <taxon>Bacillati</taxon>
        <taxon>Bacillota</taxon>
        <taxon>Clostridia</taxon>
        <taxon>Lachnospirales</taxon>
        <taxon>Lachnospiraceae</taxon>
        <taxon>Mediterraneibacter</taxon>
    </lineage>
</organism>
<dbReference type="Pfam" id="PF00990">
    <property type="entry name" value="GGDEF"/>
    <property type="match status" value="1"/>
</dbReference>
<protein>
    <submittedName>
        <fullName evidence="3">Diguanylate cyclase</fullName>
    </submittedName>
</protein>
<gene>
    <name evidence="3" type="ORF">DW672_12120</name>
</gene>
<evidence type="ECO:0000313" key="3">
    <source>
        <dbReference type="EMBL" id="RHF57409.1"/>
    </source>
</evidence>
<accession>A0A414P1G9</accession>
<dbReference type="PROSITE" id="PS50887">
    <property type="entry name" value="GGDEF"/>
    <property type="match status" value="1"/>
</dbReference>